<dbReference type="AlphaFoldDB" id="A0A4Q9PCB2"/>
<protein>
    <submittedName>
        <fullName evidence="1">Uncharacterized protein</fullName>
    </submittedName>
</protein>
<evidence type="ECO:0000313" key="1">
    <source>
        <dbReference type="EMBL" id="TBU52430.1"/>
    </source>
</evidence>
<sequence length="86" mass="9937">MRTTRGPLFSSVLGISMLIRVSLASLRGRYASLKPFRLLSRQHSWILWSSRLHLPPLIRLPPIRPPFVYRVPEPLQAKRSSAKTFE</sequence>
<evidence type="ECO:0000313" key="2">
    <source>
        <dbReference type="Proteomes" id="UP000292082"/>
    </source>
</evidence>
<accession>A0A4Q9PCB2</accession>
<dbReference type="EMBL" id="ML145251">
    <property type="protein sequence ID" value="TBU52430.1"/>
    <property type="molecule type" value="Genomic_DNA"/>
</dbReference>
<gene>
    <name evidence="1" type="ORF">BD310DRAFT_232026</name>
</gene>
<keyword evidence="2" id="KW-1185">Reference proteome</keyword>
<reference evidence="1 2" key="1">
    <citation type="submission" date="2019-01" db="EMBL/GenBank/DDBJ databases">
        <title>Draft genome sequences of three monokaryotic isolates of the white-rot basidiomycete fungus Dichomitus squalens.</title>
        <authorList>
            <consortium name="DOE Joint Genome Institute"/>
            <person name="Lopez S.C."/>
            <person name="Andreopoulos B."/>
            <person name="Pangilinan J."/>
            <person name="Lipzen A."/>
            <person name="Riley R."/>
            <person name="Ahrendt S."/>
            <person name="Ng V."/>
            <person name="Barry K."/>
            <person name="Daum C."/>
            <person name="Grigoriev I.V."/>
            <person name="Hilden K.S."/>
            <person name="Makela M.R."/>
            <person name="de Vries R.P."/>
        </authorList>
    </citation>
    <scope>NUCLEOTIDE SEQUENCE [LARGE SCALE GENOMIC DNA]</scope>
    <source>
        <strain evidence="1 2">CBS 464.89</strain>
    </source>
</reference>
<proteinExistence type="predicted"/>
<dbReference type="Proteomes" id="UP000292082">
    <property type="component" value="Unassembled WGS sequence"/>
</dbReference>
<name>A0A4Q9PCB2_9APHY</name>
<organism evidence="1 2">
    <name type="scientific">Dichomitus squalens</name>
    <dbReference type="NCBI Taxonomy" id="114155"/>
    <lineage>
        <taxon>Eukaryota</taxon>
        <taxon>Fungi</taxon>
        <taxon>Dikarya</taxon>
        <taxon>Basidiomycota</taxon>
        <taxon>Agaricomycotina</taxon>
        <taxon>Agaricomycetes</taxon>
        <taxon>Polyporales</taxon>
        <taxon>Polyporaceae</taxon>
        <taxon>Dichomitus</taxon>
    </lineage>
</organism>